<feature type="domain" description="Rhodopsin" evidence="7">
    <location>
        <begin position="2"/>
        <end position="95"/>
    </location>
</feature>
<evidence type="ECO:0000313" key="8">
    <source>
        <dbReference type="EMBL" id="KAF3031628.1"/>
    </source>
</evidence>
<dbReference type="PANTHER" id="PTHR33048">
    <property type="entry name" value="PTH11-LIKE INTEGRAL MEMBRANE PROTEIN (AFU_ORTHOLOGUE AFUA_5G11245)"/>
    <property type="match status" value="1"/>
</dbReference>
<evidence type="ECO:0000256" key="2">
    <source>
        <dbReference type="ARBA" id="ARBA00022692"/>
    </source>
</evidence>
<dbReference type="OrthoDB" id="3934549at2759"/>
<evidence type="ECO:0000256" key="3">
    <source>
        <dbReference type="ARBA" id="ARBA00022989"/>
    </source>
</evidence>
<dbReference type="InterPro" id="IPR049326">
    <property type="entry name" value="Rhodopsin_dom_fungi"/>
</dbReference>
<evidence type="ECO:0000256" key="6">
    <source>
        <dbReference type="SAM" id="Phobius"/>
    </source>
</evidence>
<dbReference type="Pfam" id="PF20684">
    <property type="entry name" value="Fung_rhodopsin"/>
    <property type="match status" value="1"/>
</dbReference>
<organism evidence="8 9">
    <name type="scientific">Didymella heteroderae</name>
    <dbReference type="NCBI Taxonomy" id="1769908"/>
    <lineage>
        <taxon>Eukaryota</taxon>
        <taxon>Fungi</taxon>
        <taxon>Dikarya</taxon>
        <taxon>Ascomycota</taxon>
        <taxon>Pezizomycotina</taxon>
        <taxon>Dothideomycetes</taxon>
        <taxon>Pleosporomycetidae</taxon>
        <taxon>Pleosporales</taxon>
        <taxon>Pleosporineae</taxon>
        <taxon>Didymellaceae</taxon>
        <taxon>Didymella</taxon>
    </lineage>
</organism>
<feature type="transmembrane region" description="Helical" evidence="6">
    <location>
        <begin position="31"/>
        <end position="53"/>
    </location>
</feature>
<accession>A0A9P4WGF4</accession>
<feature type="transmembrane region" description="Helical" evidence="6">
    <location>
        <begin position="65"/>
        <end position="88"/>
    </location>
</feature>
<evidence type="ECO:0000256" key="5">
    <source>
        <dbReference type="ARBA" id="ARBA00038359"/>
    </source>
</evidence>
<dbReference type="AlphaFoldDB" id="A0A9P4WGF4"/>
<protein>
    <recommendedName>
        <fullName evidence="7">Rhodopsin domain-containing protein</fullName>
    </recommendedName>
</protein>
<comment type="caution">
    <text evidence="8">The sequence shown here is derived from an EMBL/GenBank/DDBJ whole genome shotgun (WGS) entry which is preliminary data.</text>
</comment>
<keyword evidence="2 6" id="KW-0812">Transmembrane</keyword>
<dbReference type="EMBL" id="SWKV01000131">
    <property type="protein sequence ID" value="KAF3031628.1"/>
    <property type="molecule type" value="Genomic_DNA"/>
</dbReference>
<proteinExistence type="inferred from homology"/>
<reference evidence="8" key="1">
    <citation type="submission" date="2019-04" db="EMBL/GenBank/DDBJ databases">
        <title>Sequencing of skin fungus with MAO and IRED activity.</title>
        <authorList>
            <person name="Marsaioli A.J."/>
            <person name="Bonatto J.M.C."/>
            <person name="Reis Junior O."/>
        </authorList>
    </citation>
    <scope>NUCLEOTIDE SEQUENCE</scope>
    <source>
        <strain evidence="8">28M1</strain>
    </source>
</reference>
<evidence type="ECO:0000256" key="4">
    <source>
        <dbReference type="ARBA" id="ARBA00023136"/>
    </source>
</evidence>
<evidence type="ECO:0000256" key="1">
    <source>
        <dbReference type="ARBA" id="ARBA00004141"/>
    </source>
</evidence>
<sequence length="181" mass="20095">MGLINLITDAMIIVLPMPYLYNLRLTWREKLAAMALLSIGTGTWAITICRQVLLPDLDFADMMYSGVLVIMLSGLETAVAIVLPCIPLTRPLFDRSIKPTQSSHGSKRTGFFSKKGIRTRDFDLTATFSESVGNNHTSSPLELQAVNSLQMVRVSSVYEYQKQGITTSPNHAIAVETKWED</sequence>
<dbReference type="PANTHER" id="PTHR33048:SF57">
    <property type="entry name" value="INTEGRAL MEMBRANE PROTEIN-RELATED"/>
    <property type="match status" value="1"/>
</dbReference>
<keyword evidence="9" id="KW-1185">Reference proteome</keyword>
<dbReference type="Proteomes" id="UP000758155">
    <property type="component" value="Unassembled WGS sequence"/>
</dbReference>
<dbReference type="GO" id="GO:0016020">
    <property type="term" value="C:membrane"/>
    <property type="evidence" value="ECO:0007669"/>
    <property type="project" value="UniProtKB-SubCell"/>
</dbReference>
<dbReference type="InterPro" id="IPR052337">
    <property type="entry name" value="SAT4-like"/>
</dbReference>
<feature type="transmembrane region" description="Helical" evidence="6">
    <location>
        <begin position="6"/>
        <end position="24"/>
    </location>
</feature>
<gene>
    <name evidence="8" type="ORF">E8E12_001605</name>
</gene>
<comment type="similarity">
    <text evidence="5">Belongs to the SAT4 family.</text>
</comment>
<name>A0A9P4WGF4_9PLEO</name>
<keyword evidence="3 6" id="KW-1133">Transmembrane helix</keyword>
<comment type="subcellular location">
    <subcellularLocation>
        <location evidence="1">Membrane</location>
        <topology evidence="1">Multi-pass membrane protein</topology>
    </subcellularLocation>
</comment>
<evidence type="ECO:0000259" key="7">
    <source>
        <dbReference type="Pfam" id="PF20684"/>
    </source>
</evidence>
<keyword evidence="4 6" id="KW-0472">Membrane</keyword>
<evidence type="ECO:0000313" key="9">
    <source>
        <dbReference type="Proteomes" id="UP000758155"/>
    </source>
</evidence>